<keyword evidence="10" id="KW-0408">Iron</keyword>
<evidence type="ECO:0000259" key="14">
    <source>
        <dbReference type="Pfam" id="PF01292"/>
    </source>
</evidence>
<evidence type="ECO:0000256" key="5">
    <source>
        <dbReference type="ARBA" id="ARBA00022617"/>
    </source>
</evidence>
<sequence length="179" mass="20390">MDLHYTRTAKFLHWLIALLLISQFAFGYWLDEIPRGTPDRGFFINLHKSTGIVIGLLIILRIVWRLLHTPPALPSSTPRWQQRAAAASHFVLYACMLLMPLSGYLASNFSKHGVKLFNAVRLAPWGSDDKLLYTIFNQTHQVTAVLLAAFVGLHILAVLKHQLIDRDHLLSRMLPRSSR</sequence>
<evidence type="ECO:0000256" key="13">
    <source>
        <dbReference type="SAM" id="Phobius"/>
    </source>
</evidence>
<keyword evidence="9 13" id="KW-1133">Transmembrane helix</keyword>
<evidence type="ECO:0000256" key="8">
    <source>
        <dbReference type="ARBA" id="ARBA00022982"/>
    </source>
</evidence>
<feature type="transmembrane region" description="Helical" evidence="13">
    <location>
        <begin position="85"/>
        <end position="106"/>
    </location>
</feature>
<dbReference type="PANTHER" id="PTHR30529">
    <property type="entry name" value="CYTOCHROME B561"/>
    <property type="match status" value="1"/>
</dbReference>
<organism evidence="15 16">
    <name type="scientific">Actimicrobium antarcticum</name>
    <dbReference type="NCBI Taxonomy" id="1051899"/>
    <lineage>
        <taxon>Bacteria</taxon>
        <taxon>Pseudomonadati</taxon>
        <taxon>Pseudomonadota</taxon>
        <taxon>Betaproteobacteria</taxon>
        <taxon>Burkholderiales</taxon>
        <taxon>Oxalobacteraceae</taxon>
        <taxon>Actimicrobium</taxon>
    </lineage>
</organism>
<comment type="similarity">
    <text evidence="12">Belongs to the cytochrome b561 family.</text>
</comment>
<feature type="domain" description="Cytochrome b561 bacterial/Ni-hydrogenase" evidence="14">
    <location>
        <begin position="4"/>
        <end position="175"/>
    </location>
</feature>
<evidence type="ECO:0000256" key="3">
    <source>
        <dbReference type="ARBA" id="ARBA00022448"/>
    </source>
</evidence>
<accession>A0ABP7SPQ8</accession>
<evidence type="ECO:0000256" key="6">
    <source>
        <dbReference type="ARBA" id="ARBA00022692"/>
    </source>
</evidence>
<dbReference type="PANTHER" id="PTHR30529:SF1">
    <property type="entry name" value="CYTOCHROME B561 HOMOLOG 2"/>
    <property type="match status" value="1"/>
</dbReference>
<feature type="transmembrane region" description="Helical" evidence="13">
    <location>
        <begin position="141"/>
        <end position="159"/>
    </location>
</feature>
<dbReference type="RefSeq" id="WP_344761785.1">
    <property type="nucleotide sequence ID" value="NZ_BAAAZE010000005.1"/>
</dbReference>
<dbReference type="SUPFAM" id="SSF81342">
    <property type="entry name" value="Transmembrane di-heme cytochromes"/>
    <property type="match status" value="1"/>
</dbReference>
<keyword evidence="16" id="KW-1185">Reference proteome</keyword>
<gene>
    <name evidence="15" type="ORF">GCM10022212_06420</name>
</gene>
<keyword evidence="8" id="KW-0249">Electron transport</keyword>
<keyword evidence="5" id="KW-0349">Heme</keyword>
<comment type="cofactor">
    <cofactor evidence="1">
        <name>heme b</name>
        <dbReference type="ChEBI" id="CHEBI:60344"/>
    </cofactor>
</comment>
<dbReference type="InterPro" id="IPR052168">
    <property type="entry name" value="Cytochrome_b561_oxidase"/>
</dbReference>
<evidence type="ECO:0000256" key="12">
    <source>
        <dbReference type="ARBA" id="ARBA00037975"/>
    </source>
</evidence>
<dbReference type="InterPro" id="IPR016174">
    <property type="entry name" value="Di-haem_cyt_TM"/>
</dbReference>
<evidence type="ECO:0000256" key="2">
    <source>
        <dbReference type="ARBA" id="ARBA00004651"/>
    </source>
</evidence>
<evidence type="ECO:0000256" key="9">
    <source>
        <dbReference type="ARBA" id="ARBA00022989"/>
    </source>
</evidence>
<feature type="transmembrane region" description="Helical" evidence="13">
    <location>
        <begin position="12"/>
        <end position="30"/>
    </location>
</feature>
<name>A0ABP7SPQ8_9BURK</name>
<comment type="caution">
    <text evidence="15">The sequence shown here is derived from an EMBL/GenBank/DDBJ whole genome shotgun (WGS) entry which is preliminary data.</text>
</comment>
<evidence type="ECO:0000256" key="10">
    <source>
        <dbReference type="ARBA" id="ARBA00023004"/>
    </source>
</evidence>
<evidence type="ECO:0000256" key="11">
    <source>
        <dbReference type="ARBA" id="ARBA00023136"/>
    </source>
</evidence>
<evidence type="ECO:0000313" key="16">
    <source>
        <dbReference type="Proteomes" id="UP001501353"/>
    </source>
</evidence>
<keyword evidence="3" id="KW-0813">Transport</keyword>
<protein>
    <submittedName>
        <fullName evidence="15">Cytochrome b</fullName>
    </submittedName>
</protein>
<keyword evidence="7" id="KW-0479">Metal-binding</keyword>
<evidence type="ECO:0000256" key="1">
    <source>
        <dbReference type="ARBA" id="ARBA00001970"/>
    </source>
</evidence>
<keyword evidence="11 13" id="KW-0472">Membrane</keyword>
<proteinExistence type="inferred from homology"/>
<keyword evidence="6 13" id="KW-0812">Transmembrane</keyword>
<evidence type="ECO:0000256" key="7">
    <source>
        <dbReference type="ARBA" id="ARBA00022723"/>
    </source>
</evidence>
<dbReference type="InterPro" id="IPR011577">
    <property type="entry name" value="Cyt_b561_bac/Ni-Hgenase"/>
</dbReference>
<reference evidence="16" key="1">
    <citation type="journal article" date="2019" name="Int. J. Syst. Evol. Microbiol.">
        <title>The Global Catalogue of Microorganisms (GCM) 10K type strain sequencing project: providing services to taxonomists for standard genome sequencing and annotation.</title>
        <authorList>
            <consortium name="The Broad Institute Genomics Platform"/>
            <consortium name="The Broad Institute Genome Sequencing Center for Infectious Disease"/>
            <person name="Wu L."/>
            <person name="Ma J."/>
        </authorList>
    </citation>
    <scope>NUCLEOTIDE SEQUENCE [LARGE SCALE GENOMIC DNA]</scope>
    <source>
        <strain evidence="16">JCM 16673</strain>
    </source>
</reference>
<comment type="subcellular location">
    <subcellularLocation>
        <location evidence="2">Cell membrane</location>
        <topology evidence="2">Multi-pass membrane protein</topology>
    </subcellularLocation>
</comment>
<dbReference type="Pfam" id="PF01292">
    <property type="entry name" value="Ni_hydr_CYTB"/>
    <property type="match status" value="1"/>
</dbReference>
<feature type="transmembrane region" description="Helical" evidence="13">
    <location>
        <begin position="42"/>
        <end position="64"/>
    </location>
</feature>
<evidence type="ECO:0000313" key="15">
    <source>
        <dbReference type="EMBL" id="GAA4014651.1"/>
    </source>
</evidence>
<dbReference type="EMBL" id="BAAAZE010000005">
    <property type="protein sequence ID" value="GAA4014651.1"/>
    <property type="molecule type" value="Genomic_DNA"/>
</dbReference>
<dbReference type="Proteomes" id="UP001501353">
    <property type="component" value="Unassembled WGS sequence"/>
</dbReference>
<evidence type="ECO:0000256" key="4">
    <source>
        <dbReference type="ARBA" id="ARBA00022475"/>
    </source>
</evidence>
<keyword evidence="4" id="KW-1003">Cell membrane</keyword>
<dbReference type="Gene3D" id="1.20.950.20">
    <property type="entry name" value="Transmembrane di-heme cytochromes, Chain C"/>
    <property type="match status" value="1"/>
</dbReference>